<proteinExistence type="predicted"/>
<dbReference type="Proteomes" id="UP001304769">
    <property type="component" value="Unassembled WGS sequence"/>
</dbReference>
<keyword evidence="2" id="KW-1185">Reference proteome</keyword>
<dbReference type="RefSeq" id="WP_323277341.1">
    <property type="nucleotide sequence ID" value="NZ_JAYGGQ010000001.1"/>
</dbReference>
<evidence type="ECO:0000313" key="2">
    <source>
        <dbReference type="Proteomes" id="UP001304769"/>
    </source>
</evidence>
<gene>
    <name evidence="1" type="ORF">SPF06_02525</name>
</gene>
<protein>
    <submittedName>
        <fullName evidence="1">Uncharacterized protein</fullName>
    </submittedName>
</protein>
<dbReference type="EMBL" id="JAYGGQ010000001">
    <property type="protein sequence ID" value="MEA5453588.1"/>
    <property type="molecule type" value="Genomic_DNA"/>
</dbReference>
<evidence type="ECO:0000313" key="1">
    <source>
        <dbReference type="EMBL" id="MEA5453588.1"/>
    </source>
</evidence>
<organism evidence="1 2">
    <name type="scientific">Sinomonas terricola</name>
    <dbReference type="NCBI Taxonomy" id="3110330"/>
    <lineage>
        <taxon>Bacteria</taxon>
        <taxon>Bacillati</taxon>
        <taxon>Actinomycetota</taxon>
        <taxon>Actinomycetes</taxon>
        <taxon>Micrococcales</taxon>
        <taxon>Micrococcaceae</taxon>
        <taxon>Sinomonas</taxon>
    </lineage>
</organism>
<reference evidence="1 2" key="1">
    <citation type="submission" date="2023-12" db="EMBL/GenBank/DDBJ databases">
        <title>Sinomonas terricola sp. nov, isolated from litchi orchard soil in Guangdong, PR China.</title>
        <authorList>
            <person name="Jiaxin W."/>
            <person name="Yang Z."/>
            <person name="Honghui Z."/>
        </authorList>
    </citation>
    <scope>NUCLEOTIDE SEQUENCE [LARGE SCALE GENOMIC DNA]</scope>
    <source>
        <strain evidence="1 2">JGH33</strain>
    </source>
</reference>
<comment type="caution">
    <text evidence="1">The sequence shown here is derived from an EMBL/GenBank/DDBJ whole genome shotgun (WGS) entry which is preliminary data.</text>
</comment>
<accession>A0ABU5T1Q6</accession>
<sequence>MRGQTTVPEDWAEPKWTQPFNRRELAYLIVRLDASNTALRIVNRKLAAKLEEKTS</sequence>
<name>A0ABU5T1Q6_9MICC</name>